<dbReference type="PANTHER" id="PTHR12358:SF31">
    <property type="entry name" value="ACYLGLYCEROL KINASE, MITOCHONDRIAL"/>
    <property type="match status" value="1"/>
</dbReference>
<dbReference type="InterPro" id="IPR001206">
    <property type="entry name" value="Diacylglycerol_kinase_cat_dom"/>
</dbReference>
<dbReference type="GO" id="GO:0005737">
    <property type="term" value="C:cytoplasm"/>
    <property type="evidence" value="ECO:0007669"/>
    <property type="project" value="TreeGrafter"/>
</dbReference>
<feature type="region of interest" description="Disordered" evidence="6">
    <location>
        <begin position="781"/>
        <end position="807"/>
    </location>
</feature>
<evidence type="ECO:0000256" key="5">
    <source>
        <dbReference type="SAM" id="Coils"/>
    </source>
</evidence>
<accession>A0A836HE36</accession>
<feature type="domain" description="DAGKc" evidence="7">
    <location>
        <begin position="338"/>
        <end position="422"/>
    </location>
</feature>
<feature type="compositionally biased region" description="Low complexity" evidence="6">
    <location>
        <begin position="797"/>
        <end position="807"/>
    </location>
</feature>
<sequence>MPSLAPSTAPGPQSSARRHTYHTHHASTHSSSPPAASPALVTSYEVSRDDYMDFDEQALPTSPLLHPKSEASVVPFSTKCLPSCGGDHYQSPSDNKNVSTAKVVNPAADSDAGSDTATPVVSAALPQQQPQRRMADGYTCNLGTPPAAAEIMEAVVLNKGKTCTLAYSPSRGTFRIKRALSGGRTRTVLNIPVRFIINIETAVERDARQRARQANDDTIKHVFSENGRGAGSVLCAFPSGAGEDTEALVFAHSRVNTASSSVGFQSGFPVTRTPSQSCMCTAVSPAAATAPSIHYYVHYVRQRNRYHPSIHTLEFQSSGPAETVQCIVSKVVQRIYQKGSKHLIAFISAKSGKGKGEYIFEKQVLPLLHFSRHTYQAYLTRRAHDCEDYVASLENSMNSNTVIVVVGGDGMIHEAVNGLHRRKVALLRWLRSVTGEVNTGDGSFASPSASLHLNDDGSCAGADVQLPPALHEGPGTTASTNSGSVSKPAGHCEARACSHPTFFLSGWEENKCHRHGGNGLTSSEETMAREAHRLACCLVQDGWDALMPLIATIATGSACGLAKSLDVLSVAEAALSLVHLNTVHMDLLMMNFTPNEDMLEYHRGRMSTKRLDAANRKFSQYKEDKAAELQERLRLEEAEQLPPGTVAVGDPTSPFLRDGSSVYRDAVSCAAQMPELHNRIAFMSLSFGVANDIDHGSETFRWMGNARFHVYGGYVILRGLKGYKGILRYLPWESKAGKTVEKLHAHSKMPSAEEFPLCTMREGCPHCCQYSFTHCDGSSLSSSMQGKPTQPGPTPNTSRSGGRATSAAATLAPYTDRELLDEDVVDFDDDQLPWVTIRGEFCMVLMCNVPNVAQDMLMAPLVHMSDGAIDVVYCRIDPGTRRGGRMEMLKLFMGLASGSHVNLEFVNYVKARALDIKVDGGISMSDGELMPLSSVRVTKMRGSVQLVRSE</sequence>
<name>A0A836HE36_9TRYP</name>
<keyword evidence="3" id="KW-0418">Kinase</keyword>
<evidence type="ECO:0000313" key="8">
    <source>
        <dbReference type="EMBL" id="KAG5476096.1"/>
    </source>
</evidence>
<dbReference type="Gene3D" id="3.40.50.10330">
    <property type="entry name" value="Probable inorganic polyphosphate/atp-NAD kinase, domain 1"/>
    <property type="match status" value="1"/>
</dbReference>
<dbReference type="Pfam" id="PF19279">
    <property type="entry name" value="YegS_C"/>
    <property type="match status" value="1"/>
</dbReference>
<evidence type="ECO:0000256" key="3">
    <source>
        <dbReference type="ARBA" id="ARBA00022777"/>
    </source>
</evidence>
<feature type="compositionally biased region" description="Basic residues" evidence="6">
    <location>
        <begin position="16"/>
        <end position="27"/>
    </location>
</feature>
<evidence type="ECO:0000256" key="4">
    <source>
        <dbReference type="ARBA" id="ARBA00022840"/>
    </source>
</evidence>
<reference evidence="9" key="2">
    <citation type="journal article" date="2021" name="Sci. Data">
        <title>Chromosome-scale genome sequencing, assembly and annotation of six genomes from subfamily Leishmaniinae.</title>
        <authorList>
            <person name="Almutairi H."/>
            <person name="Urbaniak M.D."/>
            <person name="Bates M.D."/>
            <person name="Jariyapan N."/>
            <person name="Kwakye-Nuako G."/>
            <person name="Thomaz Soccol V."/>
            <person name="Al-Salem W.S."/>
            <person name="Dillon R.J."/>
            <person name="Bates P.A."/>
            <person name="Gatherer D."/>
        </authorList>
    </citation>
    <scope>NUCLEOTIDE SEQUENCE [LARGE SCALE GENOMIC DNA]</scope>
</reference>
<dbReference type="EMBL" id="JAFHLR010000026">
    <property type="protein sequence ID" value="KAG5476096.1"/>
    <property type="molecule type" value="Genomic_DNA"/>
</dbReference>
<organism evidence="8 9">
    <name type="scientific">Leishmania orientalis</name>
    <dbReference type="NCBI Taxonomy" id="2249476"/>
    <lineage>
        <taxon>Eukaryota</taxon>
        <taxon>Discoba</taxon>
        <taxon>Euglenozoa</taxon>
        <taxon>Kinetoplastea</taxon>
        <taxon>Metakinetoplastina</taxon>
        <taxon>Trypanosomatida</taxon>
        <taxon>Trypanosomatidae</taxon>
        <taxon>Leishmaniinae</taxon>
        <taxon>Leishmania</taxon>
    </lineage>
</organism>
<evidence type="ECO:0000313" key="9">
    <source>
        <dbReference type="Proteomes" id="UP000674143"/>
    </source>
</evidence>
<dbReference type="KEGG" id="loi:92360960"/>
<evidence type="ECO:0000259" key="7">
    <source>
        <dbReference type="PROSITE" id="PS50146"/>
    </source>
</evidence>
<dbReference type="GO" id="GO:0005524">
    <property type="term" value="F:ATP binding"/>
    <property type="evidence" value="ECO:0007669"/>
    <property type="project" value="UniProtKB-KW"/>
</dbReference>
<dbReference type="Pfam" id="PF00781">
    <property type="entry name" value="DAGK_cat"/>
    <property type="match status" value="1"/>
</dbReference>
<feature type="compositionally biased region" description="Low complexity" evidence="6">
    <location>
        <begin position="28"/>
        <end position="39"/>
    </location>
</feature>
<dbReference type="InterPro" id="IPR017438">
    <property type="entry name" value="ATP-NAD_kinase_N"/>
</dbReference>
<keyword evidence="9" id="KW-1185">Reference proteome</keyword>
<dbReference type="InterPro" id="IPR050187">
    <property type="entry name" value="Lipid_Phosphate_FormReg"/>
</dbReference>
<keyword evidence="2" id="KW-0547">Nucleotide-binding</keyword>
<dbReference type="InterPro" id="IPR045540">
    <property type="entry name" value="YegS/DAGK_C"/>
</dbReference>
<dbReference type="Gene3D" id="2.60.200.40">
    <property type="match status" value="1"/>
</dbReference>
<dbReference type="Proteomes" id="UP000674143">
    <property type="component" value="Unassembled WGS sequence"/>
</dbReference>
<reference evidence="9" key="1">
    <citation type="journal article" date="2021" name="Microbiol. Resour. Announc.">
        <title>LGAAP: Leishmaniinae Genome Assembly and Annotation Pipeline.</title>
        <authorList>
            <person name="Almutairi H."/>
            <person name="Urbaniak M.D."/>
            <person name="Bates M.D."/>
            <person name="Jariyapan N."/>
            <person name="Kwakye-Nuako G."/>
            <person name="Thomaz-Soccol V."/>
            <person name="Al-Salem W.S."/>
            <person name="Dillon R.J."/>
            <person name="Bates P.A."/>
            <person name="Gatherer D."/>
        </authorList>
    </citation>
    <scope>NUCLEOTIDE SEQUENCE [LARGE SCALE GENOMIC DNA]</scope>
</reference>
<keyword evidence="5" id="KW-0175">Coiled coil</keyword>
<keyword evidence="1" id="KW-0808">Transferase</keyword>
<dbReference type="GO" id="GO:0046512">
    <property type="term" value="P:sphingosine biosynthetic process"/>
    <property type="evidence" value="ECO:0007669"/>
    <property type="project" value="TreeGrafter"/>
</dbReference>
<dbReference type="RefSeq" id="XP_067062329.1">
    <property type="nucleotide sequence ID" value="XM_067207026.1"/>
</dbReference>
<dbReference type="SUPFAM" id="SSF111331">
    <property type="entry name" value="NAD kinase/diacylglycerol kinase-like"/>
    <property type="match status" value="2"/>
</dbReference>
<dbReference type="GO" id="GO:0016020">
    <property type="term" value="C:membrane"/>
    <property type="evidence" value="ECO:0007669"/>
    <property type="project" value="TreeGrafter"/>
</dbReference>
<dbReference type="GeneID" id="92360960"/>
<keyword evidence="4" id="KW-0067">ATP-binding</keyword>
<dbReference type="GO" id="GO:0001727">
    <property type="term" value="F:lipid kinase activity"/>
    <property type="evidence" value="ECO:0007669"/>
    <property type="project" value="TreeGrafter"/>
</dbReference>
<dbReference type="PROSITE" id="PS50146">
    <property type="entry name" value="DAGK"/>
    <property type="match status" value="1"/>
</dbReference>
<evidence type="ECO:0000256" key="2">
    <source>
        <dbReference type="ARBA" id="ARBA00022741"/>
    </source>
</evidence>
<dbReference type="PANTHER" id="PTHR12358">
    <property type="entry name" value="SPHINGOSINE KINASE"/>
    <property type="match status" value="1"/>
</dbReference>
<dbReference type="AlphaFoldDB" id="A0A836HE36"/>
<gene>
    <name evidence="8" type="ORF">LSCM4_05052</name>
</gene>
<feature type="region of interest" description="Disordered" evidence="6">
    <location>
        <begin position="1"/>
        <end position="44"/>
    </location>
</feature>
<dbReference type="InterPro" id="IPR016064">
    <property type="entry name" value="NAD/diacylglycerol_kinase_sf"/>
</dbReference>
<feature type="coiled-coil region" evidence="5">
    <location>
        <begin position="611"/>
        <end position="639"/>
    </location>
</feature>
<comment type="caution">
    <text evidence="8">The sequence shown here is derived from an EMBL/GenBank/DDBJ whole genome shotgun (WGS) entry which is preliminary data.</text>
</comment>
<evidence type="ECO:0000256" key="1">
    <source>
        <dbReference type="ARBA" id="ARBA00022679"/>
    </source>
</evidence>
<proteinExistence type="predicted"/>
<evidence type="ECO:0000256" key="6">
    <source>
        <dbReference type="SAM" id="MobiDB-lite"/>
    </source>
</evidence>
<protein>
    <recommendedName>
        <fullName evidence="7">DAGKc domain-containing protein</fullName>
    </recommendedName>
</protein>